<reference evidence="3 4" key="1">
    <citation type="submission" date="2015-04" db="EMBL/GenBank/DDBJ databases">
        <title>Complete genome sequence of Schizopora paradoxa KUC8140, a cosmopolitan wood degrader in East Asia.</title>
        <authorList>
            <consortium name="DOE Joint Genome Institute"/>
            <person name="Min B."/>
            <person name="Park H."/>
            <person name="Jang Y."/>
            <person name="Kim J.-J."/>
            <person name="Kim K.H."/>
            <person name="Pangilinan J."/>
            <person name="Lipzen A."/>
            <person name="Riley R."/>
            <person name="Grigoriev I.V."/>
            <person name="Spatafora J.W."/>
            <person name="Choi I.-G."/>
        </authorList>
    </citation>
    <scope>NUCLEOTIDE SEQUENCE [LARGE SCALE GENOMIC DNA]</scope>
    <source>
        <strain evidence="3 4">KUC8140</strain>
    </source>
</reference>
<feature type="compositionally biased region" description="Polar residues" evidence="1">
    <location>
        <begin position="178"/>
        <end position="191"/>
    </location>
</feature>
<keyword evidence="2" id="KW-0812">Transmembrane</keyword>
<feature type="region of interest" description="Disordered" evidence="1">
    <location>
        <begin position="377"/>
        <end position="404"/>
    </location>
</feature>
<feature type="compositionally biased region" description="Polar residues" evidence="1">
    <location>
        <begin position="482"/>
        <end position="516"/>
    </location>
</feature>
<evidence type="ECO:0000313" key="3">
    <source>
        <dbReference type="EMBL" id="KLO12572.1"/>
    </source>
</evidence>
<feature type="compositionally biased region" description="Basic and acidic residues" evidence="1">
    <location>
        <begin position="521"/>
        <end position="533"/>
    </location>
</feature>
<feature type="region of interest" description="Disordered" evidence="1">
    <location>
        <begin position="64"/>
        <end position="130"/>
    </location>
</feature>
<feature type="compositionally biased region" description="Pro residues" evidence="1">
    <location>
        <begin position="713"/>
        <end position="722"/>
    </location>
</feature>
<name>A0A0H2RLV5_9AGAM</name>
<keyword evidence="2" id="KW-0472">Membrane</keyword>
<feature type="compositionally biased region" description="Pro residues" evidence="1">
    <location>
        <begin position="787"/>
        <end position="802"/>
    </location>
</feature>
<feature type="region of interest" description="Disordered" evidence="1">
    <location>
        <begin position="281"/>
        <end position="302"/>
    </location>
</feature>
<dbReference type="Proteomes" id="UP000053477">
    <property type="component" value="Unassembled WGS sequence"/>
</dbReference>
<keyword evidence="2" id="KW-1133">Transmembrane helix</keyword>
<feature type="compositionally biased region" description="Polar residues" evidence="1">
    <location>
        <begin position="732"/>
        <end position="765"/>
    </location>
</feature>
<sequence>MPPTATTTVTATVAIITEEPISSSDGPATGHVVLIILGGLALAFIFVVVTVPILRWRLYGKRRAPSDTQSRASSRRTHIRIPSGKENGQPLLDGQGKHLSVTGQWQGAERKGEASGSKGKQAEGGEIFDEKARMSTLSPDTPVRPPSAVFNWKILSTLPNFSDESLSSLGEPLEAGANNLSPPQASTSTSNVPPPPPPPPPKQDIPTLEIITATNTTASTSRQSTLVGERSNVALVSSPLPLSPDSTVSPLTHAFAGPLSSASSINTVTQSMFRYPSLSTSLASHGASSSASAANHGSNSSHGQLQAAVLPISSGAAGPDTIPVGKNVVDSWWHMAPPMPSIPESSRSPSTPSSDAPDNRTSSGTARLRELFVAVPPPEPGTSSGHLQVASYSTEASSDGRAPRLSMSGSIIVPAPDNSITRQSSAKTHYTFGRPNSLVLTTPMTDSFIPFTAPPALPALPVPPSGMIIPDQNSVPFPASASPGQDQSFETQQRSRQHSNVQLYSRFSTPTISSNGGDADDVSRKRQSYDYPREPSPPLVPTPLAHPPSRPSPILKPQSEIEENASPAPLPTPKLLLRPVSPLGFDDALFSVSRTQTPLPAGGFDASTSQQGSSGAAAATPPMPPVPILPPPPAGKKRRLRRKSTSSSSYSEHSRTASSGTSGSNGSRGSLKARSGSQRMSRRVTFGIPPDTATRATFASASESSTSTNNAPPQIPEPPLPVVEPLRLSSPRRSTFSNANSRMGASESWSAPTSPTGPVTMTGRDTSVSPTSPISPVSGVRRAIRPLPIPPLSPGTSPPLASPPFASRNEEEQPLINAPPDYDA</sequence>
<evidence type="ECO:0000256" key="2">
    <source>
        <dbReference type="SAM" id="Phobius"/>
    </source>
</evidence>
<feature type="region of interest" description="Disordered" evidence="1">
    <location>
        <begin position="595"/>
        <end position="824"/>
    </location>
</feature>
<feature type="compositionally biased region" description="Low complexity" evidence="1">
    <location>
        <begin position="342"/>
        <end position="356"/>
    </location>
</feature>
<feature type="region of interest" description="Disordered" evidence="1">
    <location>
        <begin position="339"/>
        <end position="362"/>
    </location>
</feature>
<feature type="compositionally biased region" description="Low complexity" evidence="1">
    <location>
        <begin position="692"/>
        <end position="712"/>
    </location>
</feature>
<feature type="compositionally biased region" description="Low complexity" evidence="1">
    <location>
        <begin position="766"/>
        <end position="778"/>
    </location>
</feature>
<feature type="region of interest" description="Disordered" evidence="1">
    <location>
        <begin position="166"/>
        <end position="206"/>
    </location>
</feature>
<feature type="compositionally biased region" description="Low complexity" evidence="1">
    <location>
        <begin position="645"/>
        <end position="670"/>
    </location>
</feature>
<feature type="region of interest" description="Disordered" evidence="1">
    <location>
        <begin position="463"/>
        <end position="580"/>
    </location>
</feature>
<feature type="transmembrane region" description="Helical" evidence="2">
    <location>
        <begin position="32"/>
        <end position="54"/>
    </location>
</feature>
<protein>
    <submittedName>
        <fullName evidence="3">Uncharacterized protein</fullName>
    </submittedName>
</protein>
<dbReference type="EMBL" id="KQ085975">
    <property type="protein sequence ID" value="KLO12572.1"/>
    <property type="molecule type" value="Genomic_DNA"/>
</dbReference>
<dbReference type="InParanoid" id="A0A0H2RLV5"/>
<accession>A0A0H2RLV5</accession>
<feature type="compositionally biased region" description="Polar residues" evidence="1">
    <location>
        <begin position="381"/>
        <end position="397"/>
    </location>
</feature>
<feature type="compositionally biased region" description="Basic and acidic residues" evidence="1">
    <location>
        <begin position="120"/>
        <end position="130"/>
    </location>
</feature>
<feature type="compositionally biased region" description="Pro residues" evidence="1">
    <location>
        <begin position="192"/>
        <end position="203"/>
    </location>
</feature>
<keyword evidence="4" id="KW-1185">Reference proteome</keyword>
<feature type="compositionally biased region" description="Pro residues" evidence="1">
    <location>
        <begin position="621"/>
        <end position="634"/>
    </location>
</feature>
<feature type="compositionally biased region" description="Pro residues" evidence="1">
    <location>
        <begin position="534"/>
        <end position="551"/>
    </location>
</feature>
<dbReference type="STRING" id="27342.A0A0H2RLV5"/>
<organism evidence="3 4">
    <name type="scientific">Schizopora paradoxa</name>
    <dbReference type="NCBI Taxonomy" id="27342"/>
    <lineage>
        <taxon>Eukaryota</taxon>
        <taxon>Fungi</taxon>
        <taxon>Dikarya</taxon>
        <taxon>Basidiomycota</taxon>
        <taxon>Agaricomycotina</taxon>
        <taxon>Agaricomycetes</taxon>
        <taxon>Hymenochaetales</taxon>
        <taxon>Schizoporaceae</taxon>
        <taxon>Schizopora</taxon>
    </lineage>
</organism>
<dbReference type="AlphaFoldDB" id="A0A0H2RLV5"/>
<feature type="compositionally biased region" description="Basic residues" evidence="1">
    <location>
        <begin position="635"/>
        <end position="644"/>
    </location>
</feature>
<feature type="compositionally biased region" description="Low complexity" evidence="1">
    <location>
        <begin position="281"/>
        <end position="301"/>
    </location>
</feature>
<evidence type="ECO:0000313" key="4">
    <source>
        <dbReference type="Proteomes" id="UP000053477"/>
    </source>
</evidence>
<evidence type="ECO:0000256" key="1">
    <source>
        <dbReference type="SAM" id="MobiDB-lite"/>
    </source>
</evidence>
<gene>
    <name evidence="3" type="ORF">SCHPADRAFT_941136</name>
</gene>
<proteinExistence type="predicted"/>